<dbReference type="Proteomes" id="UP000256964">
    <property type="component" value="Unassembled WGS sequence"/>
</dbReference>
<dbReference type="EMBL" id="KZ857382">
    <property type="protein sequence ID" value="RDX55297.1"/>
    <property type="molecule type" value="Genomic_DNA"/>
</dbReference>
<keyword evidence="2" id="KW-1185">Reference proteome</keyword>
<protein>
    <submittedName>
        <fullName evidence="1">Uncharacterized protein</fullName>
    </submittedName>
</protein>
<reference evidence="1 2" key="1">
    <citation type="journal article" date="2018" name="Biotechnol. Biofuels">
        <title>Integrative visual omics of the white-rot fungus Polyporus brumalis exposes the biotechnological potential of its oxidative enzymes for delignifying raw plant biomass.</title>
        <authorList>
            <person name="Miyauchi S."/>
            <person name="Rancon A."/>
            <person name="Drula E."/>
            <person name="Hage H."/>
            <person name="Chaduli D."/>
            <person name="Favel A."/>
            <person name="Grisel S."/>
            <person name="Henrissat B."/>
            <person name="Herpoel-Gimbert I."/>
            <person name="Ruiz-Duenas F.J."/>
            <person name="Chevret D."/>
            <person name="Hainaut M."/>
            <person name="Lin J."/>
            <person name="Wang M."/>
            <person name="Pangilinan J."/>
            <person name="Lipzen A."/>
            <person name="Lesage-Meessen L."/>
            <person name="Navarro D."/>
            <person name="Riley R."/>
            <person name="Grigoriev I.V."/>
            <person name="Zhou S."/>
            <person name="Raouche S."/>
            <person name="Rosso M.N."/>
        </authorList>
    </citation>
    <scope>NUCLEOTIDE SEQUENCE [LARGE SCALE GENOMIC DNA]</scope>
    <source>
        <strain evidence="1 2">BRFM 1820</strain>
    </source>
</reference>
<gene>
    <name evidence="1" type="ORF">OH76DRAFT_1477971</name>
</gene>
<evidence type="ECO:0000313" key="2">
    <source>
        <dbReference type="Proteomes" id="UP000256964"/>
    </source>
</evidence>
<name>A0A371DRX5_9APHY</name>
<evidence type="ECO:0000313" key="1">
    <source>
        <dbReference type="EMBL" id="RDX55297.1"/>
    </source>
</evidence>
<organism evidence="1 2">
    <name type="scientific">Lentinus brumalis</name>
    <dbReference type="NCBI Taxonomy" id="2498619"/>
    <lineage>
        <taxon>Eukaryota</taxon>
        <taxon>Fungi</taxon>
        <taxon>Dikarya</taxon>
        <taxon>Basidiomycota</taxon>
        <taxon>Agaricomycotina</taxon>
        <taxon>Agaricomycetes</taxon>
        <taxon>Polyporales</taxon>
        <taxon>Polyporaceae</taxon>
        <taxon>Lentinus</taxon>
    </lineage>
</organism>
<proteinExistence type="predicted"/>
<dbReference type="AlphaFoldDB" id="A0A371DRX5"/>
<accession>A0A371DRX5</accession>
<sequence>MAYLGDVSADGPHTGVGLVAGSEDCILRTVFRDLFNVSLGLADDLTSRYLIVDLSIHNTANHGCSAKVLWNVVTIALKPGRSPPTPRPMTLERDGVRIQLPSDPLTEPIFCIFHRLGDVVLSPRLLVTVQFYRLAAAGLTGSRKMGVTVEMKPLAAAGLAWSAHMVSMQLHAIEPLCSDEEDIQVDDSDDEEQVTVLETGIAVGTLFEDADEGL</sequence>